<dbReference type="GO" id="GO:0005840">
    <property type="term" value="C:ribosome"/>
    <property type="evidence" value="ECO:0007669"/>
    <property type="project" value="UniProtKB-KW"/>
</dbReference>
<sequence length="87" mass="10453">MAVNQGKFLAKTILVKDNKVEAAYRFLNGILKSEGILAQVKRKERYEKPFLTRNRLAYERCRRIYDSEMQRKISFVMRKNRPDPFLR</sequence>
<protein>
    <recommendedName>
        <fullName evidence="5">28S ribosomal protein S21, mitochondrial</fullName>
    </recommendedName>
</protein>
<accession>A0A0B6Z4V2</accession>
<evidence type="ECO:0008006" key="5">
    <source>
        <dbReference type="Google" id="ProtNLM"/>
    </source>
</evidence>
<evidence type="ECO:0000256" key="1">
    <source>
        <dbReference type="ARBA" id="ARBA00006640"/>
    </source>
</evidence>
<gene>
    <name evidence="4" type="primary">ORF49117</name>
</gene>
<evidence type="ECO:0000313" key="4">
    <source>
        <dbReference type="EMBL" id="CEK63679.1"/>
    </source>
</evidence>
<dbReference type="PANTHER" id="PTHR21109">
    <property type="entry name" value="MITOCHONDRIAL 28S RIBOSOMAL PROTEIN S21"/>
    <property type="match status" value="1"/>
</dbReference>
<dbReference type="EMBL" id="HACG01016814">
    <property type="protein sequence ID" value="CEK63679.1"/>
    <property type="molecule type" value="Transcribed_RNA"/>
</dbReference>
<dbReference type="GO" id="GO:0003735">
    <property type="term" value="F:structural constituent of ribosome"/>
    <property type="evidence" value="ECO:0007669"/>
    <property type="project" value="InterPro"/>
</dbReference>
<dbReference type="GO" id="GO:1990904">
    <property type="term" value="C:ribonucleoprotein complex"/>
    <property type="evidence" value="ECO:0007669"/>
    <property type="project" value="UniProtKB-KW"/>
</dbReference>
<evidence type="ECO:0000256" key="2">
    <source>
        <dbReference type="ARBA" id="ARBA00022980"/>
    </source>
</evidence>
<dbReference type="NCBIfam" id="TIGR00030">
    <property type="entry name" value="S21p"/>
    <property type="match status" value="1"/>
</dbReference>
<dbReference type="AlphaFoldDB" id="A0A0B6Z4V2"/>
<dbReference type="Pfam" id="PF01165">
    <property type="entry name" value="Ribosomal_S21"/>
    <property type="match status" value="1"/>
</dbReference>
<dbReference type="GO" id="GO:0006412">
    <property type="term" value="P:translation"/>
    <property type="evidence" value="ECO:0007669"/>
    <property type="project" value="InterPro"/>
</dbReference>
<keyword evidence="3" id="KW-0687">Ribonucleoprotein</keyword>
<organism evidence="4">
    <name type="scientific">Arion vulgaris</name>
    <dbReference type="NCBI Taxonomy" id="1028688"/>
    <lineage>
        <taxon>Eukaryota</taxon>
        <taxon>Metazoa</taxon>
        <taxon>Spiralia</taxon>
        <taxon>Lophotrochozoa</taxon>
        <taxon>Mollusca</taxon>
        <taxon>Gastropoda</taxon>
        <taxon>Heterobranchia</taxon>
        <taxon>Euthyneura</taxon>
        <taxon>Panpulmonata</taxon>
        <taxon>Eupulmonata</taxon>
        <taxon>Stylommatophora</taxon>
        <taxon>Helicina</taxon>
        <taxon>Arionoidea</taxon>
        <taxon>Arionidae</taxon>
        <taxon>Arion</taxon>
    </lineage>
</organism>
<comment type="similarity">
    <text evidence="1">Belongs to the bacterial ribosomal protein bS21 family.</text>
</comment>
<evidence type="ECO:0000256" key="3">
    <source>
        <dbReference type="ARBA" id="ARBA00023274"/>
    </source>
</evidence>
<name>A0A0B6Z4V2_9EUPU</name>
<reference evidence="4" key="1">
    <citation type="submission" date="2014-12" db="EMBL/GenBank/DDBJ databases">
        <title>Insight into the proteome of Arion vulgaris.</title>
        <authorList>
            <person name="Aradska J."/>
            <person name="Bulat T."/>
            <person name="Smidak R."/>
            <person name="Sarate P."/>
            <person name="Gangsoo J."/>
            <person name="Sialana F."/>
            <person name="Bilban M."/>
            <person name="Lubec G."/>
        </authorList>
    </citation>
    <scope>NUCLEOTIDE SEQUENCE</scope>
    <source>
        <tissue evidence="4">Skin</tissue>
    </source>
</reference>
<proteinExistence type="inferred from homology"/>
<dbReference type="InterPro" id="IPR001911">
    <property type="entry name" value="Ribosomal_bS21"/>
</dbReference>
<keyword evidence="2" id="KW-0689">Ribosomal protein</keyword>
<dbReference type="PANTHER" id="PTHR21109:SF0">
    <property type="entry name" value="SMALL RIBOSOMAL SUBUNIT PROTEIN BS21M"/>
    <property type="match status" value="1"/>
</dbReference>